<dbReference type="Gene3D" id="3.10.570.10">
    <property type="entry name" value="sex pheromone staph- cam373 precursor domain"/>
    <property type="match status" value="1"/>
</dbReference>
<feature type="chain" id="PRO_5039517159" evidence="2">
    <location>
        <begin position="23"/>
        <end position="396"/>
    </location>
</feature>
<name>A0A1G8F596_9BACI</name>
<proteinExistence type="predicted"/>
<keyword evidence="4" id="KW-1185">Reference proteome</keyword>
<reference evidence="3 4" key="1">
    <citation type="submission" date="2016-10" db="EMBL/GenBank/DDBJ databases">
        <authorList>
            <person name="de Groot N.N."/>
        </authorList>
    </citation>
    <scope>NUCLEOTIDE SEQUENCE [LARGE SCALE GENOMIC DNA]</scope>
    <source>
        <strain evidence="3 4">DSM 21632</strain>
    </source>
</reference>
<dbReference type="PIRSF" id="PIRSF012509">
    <property type="entry name" value="CamS"/>
    <property type="match status" value="1"/>
</dbReference>
<dbReference type="STRING" id="568899.SAMN05192534_11145"/>
<accession>A0A1G8F596</accession>
<dbReference type="CDD" id="cd13441">
    <property type="entry name" value="CamS_repeat_1"/>
    <property type="match status" value="1"/>
</dbReference>
<dbReference type="CDD" id="cd13440">
    <property type="entry name" value="CamS_repeat_2"/>
    <property type="match status" value="1"/>
</dbReference>
<evidence type="ECO:0000256" key="1">
    <source>
        <dbReference type="SAM" id="MobiDB-lite"/>
    </source>
</evidence>
<feature type="region of interest" description="Disordered" evidence="1">
    <location>
        <begin position="125"/>
        <end position="150"/>
    </location>
</feature>
<evidence type="ECO:0000313" key="4">
    <source>
        <dbReference type="Proteomes" id="UP000199163"/>
    </source>
</evidence>
<sequence>MWKKTGVSALSALVLLSGCLPGMEPDDGIEMDEEEHIEDTEVKVSPEIPSLNQYYRSILQDGKYIHGTTRGYNTAVVYNRMDLERLEVGLQEVALEEFNQDDYFFREGQFINRTELNNWLMRYEEPAEEEEGNPTGLNPPLGSGDSFEERERSQPRVLSNILEHNYVFENAEGNLQVGGVVIGISMNSVYYFRQEHEDGTYGPWLNEEIDENTSLEEGKQIAQEVLERLRDTDRADGALSQVPIVFAIFREAPRESAVPGEFIATAKANPEEDVGNWQSINEKHYLFPSSTATEEQREDAEAFNQFRNEINDFFENYVGVVGEGYYQNGELRSLTVNIPITFNSKTEIIALTQHVTDRLEQRFPNELDIEVNITSTDGQEALVVRDAGEDPFIHVY</sequence>
<dbReference type="Proteomes" id="UP000199163">
    <property type="component" value="Unassembled WGS sequence"/>
</dbReference>
<gene>
    <name evidence="3" type="ORF">SAMN05192534_11145</name>
</gene>
<dbReference type="RefSeq" id="WP_091273620.1">
    <property type="nucleotide sequence ID" value="NZ_FNDK01000011.1"/>
</dbReference>
<dbReference type="AlphaFoldDB" id="A0A1G8F596"/>
<protein>
    <submittedName>
        <fullName evidence="3">Protein involved in sex pheromone biosynthesis</fullName>
    </submittedName>
</protein>
<dbReference type="InterPro" id="IPR011426">
    <property type="entry name" value="CamS"/>
</dbReference>
<feature type="signal peptide" evidence="2">
    <location>
        <begin position="1"/>
        <end position="22"/>
    </location>
</feature>
<evidence type="ECO:0000256" key="2">
    <source>
        <dbReference type="SAM" id="SignalP"/>
    </source>
</evidence>
<dbReference type="PROSITE" id="PS51257">
    <property type="entry name" value="PROKAR_LIPOPROTEIN"/>
    <property type="match status" value="1"/>
</dbReference>
<organism evidence="3 4">
    <name type="scientific">Alteribacillus persepolensis</name>
    <dbReference type="NCBI Taxonomy" id="568899"/>
    <lineage>
        <taxon>Bacteria</taxon>
        <taxon>Bacillati</taxon>
        <taxon>Bacillota</taxon>
        <taxon>Bacilli</taxon>
        <taxon>Bacillales</taxon>
        <taxon>Bacillaceae</taxon>
        <taxon>Alteribacillus</taxon>
    </lineage>
</organism>
<keyword evidence="2" id="KW-0732">Signal</keyword>
<dbReference type="EMBL" id="FNDK01000011">
    <property type="protein sequence ID" value="SDH77301.1"/>
    <property type="molecule type" value="Genomic_DNA"/>
</dbReference>
<dbReference type="Pfam" id="PF07537">
    <property type="entry name" value="CamS"/>
    <property type="match status" value="1"/>
</dbReference>
<dbReference type="OrthoDB" id="9795361at2"/>
<evidence type="ECO:0000313" key="3">
    <source>
        <dbReference type="EMBL" id="SDH77301.1"/>
    </source>
</evidence>